<accession>A0AA38TUS4</accession>
<dbReference type="EMBL" id="JARYMX010000002">
    <property type="protein sequence ID" value="KAJ9561941.1"/>
    <property type="molecule type" value="Genomic_DNA"/>
</dbReference>
<dbReference type="PANTHER" id="PTHR31704">
    <property type="entry name" value="MYB/SANT-LIKE DNA-BINDING DOMAIN PROTEIN-RELATED"/>
    <property type="match status" value="1"/>
</dbReference>
<organism evidence="1 2">
    <name type="scientific">Centaurea solstitialis</name>
    <name type="common">yellow star-thistle</name>
    <dbReference type="NCBI Taxonomy" id="347529"/>
    <lineage>
        <taxon>Eukaryota</taxon>
        <taxon>Viridiplantae</taxon>
        <taxon>Streptophyta</taxon>
        <taxon>Embryophyta</taxon>
        <taxon>Tracheophyta</taxon>
        <taxon>Spermatophyta</taxon>
        <taxon>Magnoliopsida</taxon>
        <taxon>eudicotyledons</taxon>
        <taxon>Gunneridae</taxon>
        <taxon>Pentapetalae</taxon>
        <taxon>asterids</taxon>
        <taxon>campanulids</taxon>
        <taxon>Asterales</taxon>
        <taxon>Asteraceae</taxon>
        <taxon>Carduoideae</taxon>
        <taxon>Cardueae</taxon>
        <taxon>Centaureinae</taxon>
        <taxon>Centaurea</taxon>
    </lineage>
</organism>
<reference evidence="1" key="1">
    <citation type="submission" date="2023-03" db="EMBL/GenBank/DDBJ databases">
        <title>Chromosome-scale reference genome and RAD-based genetic map of yellow starthistle (Centaurea solstitialis) reveal putative structural variation and QTLs associated with invader traits.</title>
        <authorList>
            <person name="Reatini B."/>
            <person name="Cang F.A."/>
            <person name="Jiang Q."/>
            <person name="Mckibben M.T.W."/>
            <person name="Barker M.S."/>
            <person name="Rieseberg L.H."/>
            <person name="Dlugosch K.M."/>
        </authorList>
    </citation>
    <scope>NUCLEOTIDE SEQUENCE</scope>
    <source>
        <strain evidence="1">CAN-66</strain>
        <tissue evidence="1">Leaf</tissue>
    </source>
</reference>
<dbReference type="AlphaFoldDB" id="A0AA38TUS4"/>
<evidence type="ECO:0000313" key="1">
    <source>
        <dbReference type="EMBL" id="KAJ9561941.1"/>
    </source>
</evidence>
<keyword evidence="2" id="KW-1185">Reference proteome</keyword>
<evidence type="ECO:0008006" key="3">
    <source>
        <dbReference type="Google" id="ProtNLM"/>
    </source>
</evidence>
<name>A0AA38TUS4_9ASTR</name>
<comment type="caution">
    <text evidence="1">The sequence shown here is derived from an EMBL/GenBank/DDBJ whole genome shotgun (WGS) entry which is preliminary data.</text>
</comment>
<dbReference type="Proteomes" id="UP001172457">
    <property type="component" value="Chromosome 2"/>
</dbReference>
<dbReference type="PANTHER" id="PTHR31704:SF48">
    <property type="entry name" value="L10-INTERACTING MYB DOMAIN-CONTAINING PROTEIN-LIKE"/>
    <property type="match status" value="1"/>
</dbReference>
<sequence>MEQTGDSQQPKRTRISCKNMVVVKMFLKTCIFEIALNGKERGSQKSNSWKKVSETLKTFIILKLIRSKYGKYGAWLKLKNKTGNVYDPSTNSFNLTTEQWELEIQSNKYVESLRTTNLPFPDLCTQLFEGNVSTGIGSFGPLSNDLEPSVEPFFVSKNNEEMEISNS</sequence>
<gene>
    <name evidence="1" type="ORF">OSB04_007101</name>
</gene>
<evidence type="ECO:0000313" key="2">
    <source>
        <dbReference type="Proteomes" id="UP001172457"/>
    </source>
</evidence>
<proteinExistence type="predicted"/>
<protein>
    <recommendedName>
        <fullName evidence="3">Myb/SANT-like domain-containing protein</fullName>
    </recommendedName>
</protein>